<feature type="domain" description="RNA polymerase sigma-70 region 2" evidence="2">
    <location>
        <begin position="12"/>
        <end position="75"/>
    </location>
</feature>
<sequence length="318" mass="33488">MDRPDFFTTEFEAQRTRLRSVAYRMLGSLSEAEDAVQDTWLRASGTDRSKVENLTAWLTTIVARTSLNALRTRTRLREDPLEYAMPDPIVGIAAGGPASSPAGREHGRASGIPSGSGFPRPEAGDPEGQAILSDHVGMALQVVLESLDPDERLAFVLHDLFAVPFNDIAPVIASTPEAARQLASRARRRVRSQAPAPDAGLAAQREVVDAFFAAARNGDLGALIAILHPDAVFRASGLTAKPLVLRGGPTVAGNAHMFGPGSPPYRHVVVNGAAGVITAQDGHVVSITAFTVVGGRVFAVDVLADPLRLAALNLADAG</sequence>
<dbReference type="Proteomes" id="UP000711614">
    <property type="component" value="Unassembled WGS sequence"/>
</dbReference>
<reference evidence="3 4" key="1">
    <citation type="submission" date="2021-03" db="EMBL/GenBank/DDBJ databases">
        <title>Sequencing the genomes of 1000 actinobacteria strains.</title>
        <authorList>
            <person name="Klenk H.-P."/>
        </authorList>
    </citation>
    <scope>NUCLEOTIDE SEQUENCE [LARGE SCALE GENOMIC DNA]</scope>
    <source>
        <strain evidence="3 4">DSM 16005</strain>
    </source>
</reference>
<protein>
    <submittedName>
        <fullName evidence="3">RNA polymerase sigma-70 factor (ECF subfamily)</fullName>
    </submittedName>
</protein>
<evidence type="ECO:0000259" key="2">
    <source>
        <dbReference type="Pfam" id="PF04542"/>
    </source>
</evidence>
<dbReference type="InterPro" id="IPR052704">
    <property type="entry name" value="ECF_Sigma-70_Domain"/>
</dbReference>
<dbReference type="InterPro" id="IPR014284">
    <property type="entry name" value="RNA_pol_sigma-70_dom"/>
</dbReference>
<evidence type="ECO:0000313" key="3">
    <source>
        <dbReference type="EMBL" id="MBP2414502.1"/>
    </source>
</evidence>
<organism evidence="3 4">
    <name type="scientific">Arthrobacter stackebrandtii</name>
    <dbReference type="NCBI Taxonomy" id="272161"/>
    <lineage>
        <taxon>Bacteria</taxon>
        <taxon>Bacillati</taxon>
        <taxon>Actinomycetota</taxon>
        <taxon>Actinomycetes</taxon>
        <taxon>Micrococcales</taxon>
        <taxon>Micrococcaceae</taxon>
        <taxon>Arthrobacter</taxon>
    </lineage>
</organism>
<dbReference type="PANTHER" id="PTHR30173:SF43">
    <property type="entry name" value="ECF RNA POLYMERASE SIGMA FACTOR SIGI-RELATED"/>
    <property type="match status" value="1"/>
</dbReference>
<dbReference type="InterPro" id="IPR036388">
    <property type="entry name" value="WH-like_DNA-bd_sf"/>
</dbReference>
<dbReference type="InterPro" id="IPR032710">
    <property type="entry name" value="NTF2-like_dom_sf"/>
</dbReference>
<dbReference type="SUPFAM" id="SSF54427">
    <property type="entry name" value="NTF2-like"/>
    <property type="match status" value="1"/>
</dbReference>
<dbReference type="Gene3D" id="1.10.10.10">
    <property type="entry name" value="Winged helix-like DNA-binding domain superfamily/Winged helix DNA-binding domain"/>
    <property type="match status" value="1"/>
</dbReference>
<dbReference type="InterPro" id="IPR013325">
    <property type="entry name" value="RNA_pol_sigma_r2"/>
</dbReference>
<dbReference type="EMBL" id="JAGIOI010000001">
    <property type="protein sequence ID" value="MBP2414502.1"/>
    <property type="molecule type" value="Genomic_DNA"/>
</dbReference>
<dbReference type="Pfam" id="PF04542">
    <property type="entry name" value="Sigma70_r2"/>
    <property type="match status" value="1"/>
</dbReference>
<dbReference type="PANTHER" id="PTHR30173">
    <property type="entry name" value="SIGMA 19 FACTOR"/>
    <property type="match status" value="1"/>
</dbReference>
<dbReference type="Gene3D" id="3.10.450.50">
    <property type="match status" value="1"/>
</dbReference>
<feature type="region of interest" description="Disordered" evidence="1">
    <location>
        <begin position="94"/>
        <end position="129"/>
    </location>
</feature>
<name>A0ABS4Z0C5_9MICC</name>
<dbReference type="InterPro" id="IPR007627">
    <property type="entry name" value="RNA_pol_sigma70_r2"/>
</dbReference>
<dbReference type="RefSeq" id="WP_209682444.1">
    <property type="nucleotide sequence ID" value="NZ_JAGIOI010000001.1"/>
</dbReference>
<dbReference type="NCBIfam" id="TIGR02937">
    <property type="entry name" value="sigma70-ECF"/>
    <property type="match status" value="1"/>
</dbReference>
<gene>
    <name evidence="3" type="ORF">JOF48_003301</name>
</gene>
<dbReference type="SUPFAM" id="SSF88659">
    <property type="entry name" value="Sigma3 and sigma4 domains of RNA polymerase sigma factors"/>
    <property type="match status" value="1"/>
</dbReference>
<accession>A0ABS4Z0C5</accession>
<dbReference type="InterPro" id="IPR013324">
    <property type="entry name" value="RNA_pol_sigma_r3/r4-like"/>
</dbReference>
<evidence type="ECO:0000313" key="4">
    <source>
        <dbReference type="Proteomes" id="UP000711614"/>
    </source>
</evidence>
<dbReference type="Gene3D" id="1.10.1740.10">
    <property type="match status" value="1"/>
</dbReference>
<dbReference type="SUPFAM" id="SSF88946">
    <property type="entry name" value="Sigma2 domain of RNA polymerase sigma factors"/>
    <property type="match status" value="1"/>
</dbReference>
<proteinExistence type="predicted"/>
<comment type="caution">
    <text evidence="3">The sequence shown here is derived from an EMBL/GenBank/DDBJ whole genome shotgun (WGS) entry which is preliminary data.</text>
</comment>
<evidence type="ECO:0000256" key="1">
    <source>
        <dbReference type="SAM" id="MobiDB-lite"/>
    </source>
</evidence>
<keyword evidence="4" id="KW-1185">Reference proteome</keyword>